<reference evidence="1" key="1">
    <citation type="submission" date="2014-07" db="EMBL/GenBank/DDBJ databases">
        <title>Identification of a novel salt tolerance gene in wild soybean by whole-genome sequencing.</title>
        <authorList>
            <person name="Lam H.-M."/>
            <person name="Qi X."/>
            <person name="Li M.-W."/>
            <person name="Liu X."/>
            <person name="Xie M."/>
            <person name="Ni M."/>
            <person name="Xu X."/>
        </authorList>
    </citation>
    <scope>NUCLEOTIDE SEQUENCE [LARGE SCALE GENOMIC DNA]</scope>
    <source>
        <tissue evidence="1">Root</tissue>
    </source>
</reference>
<dbReference type="EMBL" id="KN643543">
    <property type="protein sequence ID" value="KHN43873.1"/>
    <property type="molecule type" value="Genomic_DNA"/>
</dbReference>
<protein>
    <submittedName>
        <fullName evidence="1">Uncharacterized protein</fullName>
    </submittedName>
</protein>
<organism evidence="1">
    <name type="scientific">Glycine soja</name>
    <name type="common">Wild soybean</name>
    <dbReference type="NCBI Taxonomy" id="3848"/>
    <lineage>
        <taxon>Eukaryota</taxon>
        <taxon>Viridiplantae</taxon>
        <taxon>Streptophyta</taxon>
        <taxon>Embryophyta</taxon>
        <taxon>Tracheophyta</taxon>
        <taxon>Spermatophyta</taxon>
        <taxon>Magnoliopsida</taxon>
        <taxon>eudicotyledons</taxon>
        <taxon>Gunneridae</taxon>
        <taxon>Pentapetalae</taxon>
        <taxon>rosids</taxon>
        <taxon>fabids</taxon>
        <taxon>Fabales</taxon>
        <taxon>Fabaceae</taxon>
        <taxon>Papilionoideae</taxon>
        <taxon>50 kb inversion clade</taxon>
        <taxon>NPAAA clade</taxon>
        <taxon>indigoferoid/millettioid clade</taxon>
        <taxon>Phaseoleae</taxon>
        <taxon>Glycine</taxon>
        <taxon>Glycine subgen. Soja</taxon>
    </lineage>
</organism>
<sequence>MPIPPRYFYLQKCQVLASVLYCFGLKVQIMLSFSFKNISEFEYTANVQMELE</sequence>
<dbReference type="Proteomes" id="UP000053555">
    <property type="component" value="Unassembled WGS sequence"/>
</dbReference>
<proteinExistence type="predicted"/>
<name>A0A0B2SGD0_GLYSO</name>
<gene>
    <name evidence="1" type="ORF">glysoja_025912</name>
</gene>
<evidence type="ECO:0000313" key="1">
    <source>
        <dbReference type="EMBL" id="KHN43873.1"/>
    </source>
</evidence>
<accession>A0A0B2SGD0</accession>
<dbReference type="AlphaFoldDB" id="A0A0B2SGD0"/>